<comment type="subcellular location">
    <subcellularLocation>
        <location evidence="1">Membrane</location>
        <topology evidence="1">Multi-pass membrane protein</topology>
    </subcellularLocation>
</comment>
<feature type="binding site" evidence="6">
    <location>
        <position position="84"/>
    </location>
    <ligand>
        <name>Na(+)</name>
        <dbReference type="ChEBI" id="CHEBI:29101"/>
        <label>1</label>
    </ligand>
</feature>
<feature type="transmembrane region" description="Helical" evidence="10">
    <location>
        <begin position="146"/>
        <end position="177"/>
    </location>
</feature>
<dbReference type="InterPro" id="IPR000175">
    <property type="entry name" value="Na/ntran_symport"/>
</dbReference>
<sequence>MVQTEFRDSSHIYVASLHNLQGEELSPRMNSPDQQTNVPSDHAEDQIDVPPNVTRKSIESTGSERRSIRETWTRAVDFLVACIGFSVGLGNVWRFPYLCYKNGGGAFLIPYIFSVLFGGIPLFYLEVAVGQYMSKGGLQAWNLVPLFQGIGLASAIIVFYLDCYYNVILTWIFYYFFASFTSELPWQNCNNEWNTKNCSVNFTHSLRYNRTERRHLSDPVTEYWENKVLGLSSGLHEMGKLKWDLALCLAFVWLLVFLCICKGIKSSGKVMYVTATSPYVLLFALLIKNTTLDGAKEGIAYYVTPNFTLIRNTQVWVDAGTQIFFSSSIALGTLTALGSYNKFDHNSYRDSLIFTCVNSGTSILSGFIVFSILGFIAKQQGKDIKEVAESGPGLAFIAYPNAVVQLPYAPFWSACFFLTLILLGLDSQASHTLYKFIRFVGVEGVITTFVDQYPNLVRRGHRKVFFIAASCVTMYLIGLSMVFEGGMYVFQLFDYYSGSRTIVLVGLLELVAISYVYGIRRFYDNVMMMVGHSWLRYTLPYMLICWSVISPIFCLVLFILSTREYTDLTYERSNKRIYVYPHWGVMIGWTMAVSTVIWIPIVGIFKFVKNGATWEVFKLLLVPYHLHPHQMRPEDASELNLKKLEEVRKGKFKTLAATMLHESTKKDEPPTPDVWRTSAWTIGYTVNSNREVETALE</sequence>
<evidence type="ECO:0000256" key="9">
    <source>
        <dbReference type="SAM" id="MobiDB-lite"/>
    </source>
</evidence>
<dbReference type="PANTHER" id="PTHR11616">
    <property type="entry name" value="SODIUM/CHLORIDE DEPENDENT TRANSPORTER"/>
    <property type="match status" value="1"/>
</dbReference>
<comment type="caution">
    <text evidence="11">The sequence shown here is derived from an EMBL/GenBank/DDBJ whole genome shotgun (WGS) entry which is preliminary data.</text>
</comment>
<evidence type="ECO:0000256" key="3">
    <source>
        <dbReference type="ARBA" id="ARBA00022692"/>
    </source>
</evidence>
<evidence type="ECO:0000256" key="7">
    <source>
        <dbReference type="PIRSR" id="PIRSR600175-2"/>
    </source>
</evidence>
<keyword evidence="12" id="KW-1185">Reference proteome</keyword>
<dbReference type="PRINTS" id="PR00176">
    <property type="entry name" value="NANEUSMPORT"/>
</dbReference>
<feature type="region of interest" description="Disordered" evidence="9">
    <location>
        <begin position="24"/>
        <end position="60"/>
    </location>
</feature>
<feature type="transmembrane region" description="Helical" evidence="10">
    <location>
        <begin position="270"/>
        <end position="287"/>
    </location>
</feature>
<dbReference type="GO" id="GO:0035725">
    <property type="term" value="P:sodium ion transmembrane transport"/>
    <property type="evidence" value="ECO:0007669"/>
    <property type="project" value="TreeGrafter"/>
</dbReference>
<feature type="binding site" evidence="6">
    <location>
        <position position="358"/>
    </location>
    <ligand>
        <name>Na(+)</name>
        <dbReference type="ChEBI" id="CHEBI:29101"/>
        <label>1</label>
    </ligand>
</feature>
<dbReference type="SUPFAM" id="SSF161070">
    <property type="entry name" value="SNF-like"/>
    <property type="match status" value="1"/>
</dbReference>
<reference evidence="11" key="1">
    <citation type="journal article" date="2023" name="PLoS Negl. Trop. Dis.">
        <title>A genome sequence for Biomphalaria pfeifferi, the major vector snail for the human-infecting parasite Schistosoma mansoni.</title>
        <authorList>
            <person name="Bu L."/>
            <person name="Lu L."/>
            <person name="Laidemitt M.R."/>
            <person name="Zhang S.M."/>
            <person name="Mutuku M."/>
            <person name="Mkoji G."/>
            <person name="Steinauer M."/>
            <person name="Loker E.S."/>
        </authorList>
    </citation>
    <scope>NUCLEOTIDE SEQUENCE</scope>
    <source>
        <strain evidence="11">KasaAsao</strain>
    </source>
</reference>
<feature type="compositionally biased region" description="Polar residues" evidence="9">
    <location>
        <begin position="28"/>
        <end position="39"/>
    </location>
</feature>
<keyword evidence="6" id="KW-0479">Metal-binding</keyword>
<dbReference type="InterPro" id="IPR037272">
    <property type="entry name" value="SNS_sf"/>
</dbReference>
<feature type="transmembrane region" description="Helical" evidence="10">
    <location>
        <begin position="352"/>
        <end position="377"/>
    </location>
</feature>
<keyword evidence="3 8" id="KW-0812">Transmembrane</keyword>
<feature type="binding site" evidence="6">
    <location>
        <position position="326"/>
    </location>
    <ligand>
        <name>Na(+)</name>
        <dbReference type="ChEBI" id="CHEBI:29101"/>
        <label>1</label>
    </ligand>
</feature>
<organism evidence="11 12">
    <name type="scientific">Biomphalaria pfeifferi</name>
    <name type="common">Bloodfluke planorb</name>
    <name type="synonym">Freshwater snail</name>
    <dbReference type="NCBI Taxonomy" id="112525"/>
    <lineage>
        <taxon>Eukaryota</taxon>
        <taxon>Metazoa</taxon>
        <taxon>Spiralia</taxon>
        <taxon>Lophotrochozoa</taxon>
        <taxon>Mollusca</taxon>
        <taxon>Gastropoda</taxon>
        <taxon>Heterobranchia</taxon>
        <taxon>Euthyneura</taxon>
        <taxon>Panpulmonata</taxon>
        <taxon>Hygrophila</taxon>
        <taxon>Lymnaeoidea</taxon>
        <taxon>Planorbidae</taxon>
        <taxon>Biomphalaria</taxon>
    </lineage>
</organism>
<feature type="binding site" evidence="6">
    <location>
        <position position="87"/>
    </location>
    <ligand>
        <name>Na(+)</name>
        <dbReference type="ChEBI" id="CHEBI:29101"/>
        <label>1</label>
    </ligand>
</feature>
<comment type="similarity">
    <text evidence="8">Belongs to the sodium:neurotransmitter symporter (SNF) (TC 2.A.22) family.</text>
</comment>
<keyword evidence="7" id="KW-1015">Disulfide bond</keyword>
<keyword evidence="5 10" id="KW-0472">Membrane</keyword>
<feature type="transmembrane region" description="Helical" evidence="10">
    <location>
        <begin position="323"/>
        <end position="340"/>
    </location>
</feature>
<feature type="binding site" evidence="6">
    <location>
        <position position="91"/>
    </location>
    <ligand>
        <name>Na(+)</name>
        <dbReference type="ChEBI" id="CHEBI:29101"/>
        <label>1</label>
    </ligand>
</feature>
<dbReference type="Pfam" id="PF00209">
    <property type="entry name" value="SNF"/>
    <property type="match status" value="1"/>
</dbReference>
<proteinExistence type="inferred from homology"/>
<evidence type="ECO:0000256" key="2">
    <source>
        <dbReference type="ARBA" id="ARBA00022448"/>
    </source>
</evidence>
<feature type="transmembrane region" description="Helical" evidence="10">
    <location>
        <begin position="464"/>
        <end position="483"/>
    </location>
</feature>
<dbReference type="GO" id="GO:0046872">
    <property type="term" value="F:metal ion binding"/>
    <property type="evidence" value="ECO:0007669"/>
    <property type="project" value="UniProtKB-KW"/>
</dbReference>
<protein>
    <recommendedName>
        <fullName evidence="8">Transporter</fullName>
    </recommendedName>
</protein>
<keyword evidence="8" id="KW-0769">Symport</keyword>
<reference evidence="11" key="2">
    <citation type="submission" date="2023-04" db="EMBL/GenBank/DDBJ databases">
        <authorList>
            <person name="Bu L."/>
            <person name="Lu L."/>
            <person name="Laidemitt M.R."/>
            <person name="Zhang S.M."/>
            <person name="Mutuku M."/>
            <person name="Mkoji G."/>
            <person name="Steinauer M."/>
            <person name="Loker E.S."/>
        </authorList>
    </citation>
    <scope>NUCLEOTIDE SEQUENCE</scope>
    <source>
        <strain evidence="11">KasaAsao</strain>
        <tissue evidence="11">Whole Snail</tissue>
    </source>
</reference>
<evidence type="ECO:0000313" key="11">
    <source>
        <dbReference type="EMBL" id="KAK0060703.1"/>
    </source>
</evidence>
<feature type="transmembrane region" description="Helical" evidence="10">
    <location>
        <begin position="105"/>
        <end position="125"/>
    </location>
</feature>
<evidence type="ECO:0000256" key="8">
    <source>
        <dbReference type="RuleBase" id="RU003732"/>
    </source>
</evidence>
<feature type="binding site" evidence="6">
    <location>
        <position position="423"/>
    </location>
    <ligand>
        <name>Na(+)</name>
        <dbReference type="ChEBI" id="CHEBI:29101"/>
        <label>1</label>
    </ligand>
</feature>
<feature type="transmembrane region" description="Helical" evidence="10">
    <location>
        <begin position="75"/>
        <end position="93"/>
    </location>
</feature>
<feature type="transmembrane region" description="Helical" evidence="10">
    <location>
        <begin position="408"/>
        <end position="425"/>
    </location>
</feature>
<gene>
    <name evidence="11" type="ORF">Bpfe_009891</name>
</gene>
<dbReference type="AlphaFoldDB" id="A0AAD8BU55"/>
<feature type="binding site" evidence="6">
    <location>
        <position position="427"/>
    </location>
    <ligand>
        <name>Na(+)</name>
        <dbReference type="ChEBI" id="CHEBI:29101"/>
        <label>1</label>
    </ligand>
</feature>
<feature type="binding site" evidence="6">
    <location>
        <position position="426"/>
    </location>
    <ligand>
        <name>Na(+)</name>
        <dbReference type="ChEBI" id="CHEBI:29101"/>
        <label>1</label>
    </ligand>
</feature>
<feature type="transmembrane region" description="Helical" evidence="10">
    <location>
        <begin position="539"/>
        <end position="560"/>
    </location>
</feature>
<dbReference type="PROSITE" id="PS00754">
    <property type="entry name" value="NA_NEUROTRAN_SYMP_2"/>
    <property type="match status" value="1"/>
</dbReference>
<accession>A0AAD8BU55</accession>
<dbReference type="GO" id="GO:0006865">
    <property type="term" value="P:amino acid transport"/>
    <property type="evidence" value="ECO:0007669"/>
    <property type="project" value="TreeGrafter"/>
</dbReference>
<evidence type="ECO:0000313" key="12">
    <source>
        <dbReference type="Proteomes" id="UP001233172"/>
    </source>
</evidence>
<evidence type="ECO:0000256" key="10">
    <source>
        <dbReference type="SAM" id="Phobius"/>
    </source>
</evidence>
<dbReference type="GO" id="GO:0005886">
    <property type="term" value="C:plasma membrane"/>
    <property type="evidence" value="ECO:0007669"/>
    <property type="project" value="TreeGrafter"/>
</dbReference>
<feature type="disulfide bond" evidence="7">
    <location>
        <begin position="189"/>
        <end position="198"/>
    </location>
</feature>
<dbReference type="PROSITE" id="PS50267">
    <property type="entry name" value="NA_NEUROTRAN_SYMP_3"/>
    <property type="match status" value="1"/>
</dbReference>
<evidence type="ECO:0000256" key="5">
    <source>
        <dbReference type="ARBA" id="ARBA00023136"/>
    </source>
</evidence>
<dbReference type="Proteomes" id="UP001233172">
    <property type="component" value="Unassembled WGS sequence"/>
</dbReference>
<dbReference type="PANTHER" id="PTHR11616:SF309">
    <property type="entry name" value="TRANSPORTER"/>
    <property type="match status" value="1"/>
</dbReference>
<name>A0AAD8BU55_BIOPF</name>
<feature type="transmembrane region" description="Helical" evidence="10">
    <location>
        <begin position="495"/>
        <end position="518"/>
    </location>
</feature>
<dbReference type="CDD" id="cd11496">
    <property type="entry name" value="SLC6sbd-TauT-like"/>
    <property type="match status" value="1"/>
</dbReference>
<feature type="transmembrane region" description="Helical" evidence="10">
    <location>
        <begin position="243"/>
        <end position="261"/>
    </location>
</feature>
<dbReference type="EMBL" id="JASAOG010000034">
    <property type="protein sequence ID" value="KAK0060703.1"/>
    <property type="molecule type" value="Genomic_DNA"/>
</dbReference>
<dbReference type="GO" id="GO:0015293">
    <property type="term" value="F:symporter activity"/>
    <property type="evidence" value="ECO:0007669"/>
    <property type="project" value="UniProtKB-KW"/>
</dbReference>
<dbReference type="NCBIfam" id="NF037979">
    <property type="entry name" value="Na_transp"/>
    <property type="match status" value="1"/>
</dbReference>
<evidence type="ECO:0000256" key="4">
    <source>
        <dbReference type="ARBA" id="ARBA00022989"/>
    </source>
</evidence>
<keyword evidence="2 8" id="KW-0813">Transport</keyword>
<keyword evidence="6" id="KW-0915">Sodium</keyword>
<evidence type="ECO:0000256" key="6">
    <source>
        <dbReference type="PIRSR" id="PIRSR600175-1"/>
    </source>
</evidence>
<evidence type="ECO:0000256" key="1">
    <source>
        <dbReference type="ARBA" id="ARBA00004141"/>
    </source>
</evidence>
<feature type="transmembrane region" description="Helical" evidence="10">
    <location>
        <begin position="580"/>
        <end position="605"/>
    </location>
</feature>
<dbReference type="PROSITE" id="PS00610">
    <property type="entry name" value="NA_NEUROTRAN_SYMP_1"/>
    <property type="match status" value="1"/>
</dbReference>
<keyword evidence="4 10" id="KW-1133">Transmembrane helix</keyword>